<accession>A0A078LSS8</accession>
<keyword evidence="1" id="KW-0449">Lipoprotein</keyword>
<dbReference type="HOGENOM" id="CLU_061560_0_0_6"/>
<dbReference type="EMBL" id="CCSF01000001">
    <property type="protein sequence ID" value="CDZ94249.1"/>
    <property type="molecule type" value="Genomic_DNA"/>
</dbReference>
<dbReference type="RefSeq" id="WP_037023427.1">
    <property type="nucleotide sequence ID" value="NZ_CCSF01000001.1"/>
</dbReference>
<sequence>MRINLTLGLKTWLLLLAMAVVLAGCSRINLAYRNLDLLVAWSLDDYLDLNRQQQARLRERLREHLAWHCRTQLPDDLDALQRVRQQIRQGELDERAIRSHYEDIRQAIQSVAVEITPTTVQLLRELDERQVSQLAEALARDHQEHLEKYLAAPLPQQIRERAERMGERVEQWLGKLDAAQRQRIRVWAHTLGEQNRLWLENRRHWQLALLEALSDRHEAEFEQHIVRLLQERESMETDAYRAALAHSENATIALISDLYALSDAQQRRHLDNRLQRLGNDLGSLDCLPAPPA</sequence>
<dbReference type="PROSITE" id="PS51257">
    <property type="entry name" value="PROKAR_LIPOPROTEIN"/>
    <property type="match status" value="1"/>
</dbReference>
<dbReference type="InterPro" id="IPR016875">
    <property type="entry name" value="UCP028200"/>
</dbReference>
<dbReference type="Proteomes" id="UP000053902">
    <property type="component" value="Unassembled WGS sequence"/>
</dbReference>
<proteinExistence type="predicted"/>
<dbReference type="AlphaFoldDB" id="A0A078LSS8"/>
<name>A0A078LSS8_9PSED</name>
<dbReference type="eggNOG" id="ENOG5032RT1">
    <property type="taxonomic scope" value="Bacteria"/>
</dbReference>
<evidence type="ECO:0000313" key="2">
    <source>
        <dbReference type="Proteomes" id="UP000053902"/>
    </source>
</evidence>
<organism evidence="1 2">
    <name type="scientific">Pseudomonas saudiphocaensis</name>
    <dbReference type="NCBI Taxonomy" id="1499686"/>
    <lineage>
        <taxon>Bacteria</taxon>
        <taxon>Pseudomonadati</taxon>
        <taxon>Pseudomonadota</taxon>
        <taxon>Gammaproteobacteria</taxon>
        <taxon>Pseudomonadales</taxon>
        <taxon>Pseudomonadaceae</taxon>
        <taxon>Pseudomonas</taxon>
    </lineage>
</organism>
<dbReference type="STRING" id="1499686.BN1079_01563"/>
<reference evidence="1 2" key="1">
    <citation type="submission" date="2014-07" db="EMBL/GenBank/DDBJ databases">
        <authorList>
            <person name="Urmite Genomes Urmite Genomes"/>
        </authorList>
    </citation>
    <scope>NUCLEOTIDE SEQUENCE [LARGE SCALE GENOMIC DNA]</scope>
    <source>
        <strain evidence="1 2">20_BN</strain>
    </source>
</reference>
<dbReference type="OrthoDB" id="5767052at2"/>
<evidence type="ECO:0000313" key="1">
    <source>
        <dbReference type="EMBL" id="CDZ94249.1"/>
    </source>
</evidence>
<gene>
    <name evidence="1" type="ORF">BN1079_01563</name>
</gene>
<dbReference type="PIRSF" id="PIRSF028200">
    <property type="entry name" value="UCP028200"/>
    <property type="match status" value="1"/>
</dbReference>
<keyword evidence="2" id="KW-1185">Reference proteome</keyword>
<protein>
    <submittedName>
        <fullName evidence="1">Putative lipoprotein</fullName>
    </submittedName>
</protein>
<dbReference type="Pfam" id="PF19795">
    <property type="entry name" value="DUF6279"/>
    <property type="match status" value="1"/>
</dbReference>